<keyword evidence="3" id="KW-1185">Reference proteome</keyword>
<feature type="transmembrane region" description="Helical" evidence="1">
    <location>
        <begin position="28"/>
        <end position="47"/>
    </location>
</feature>
<keyword evidence="1" id="KW-0812">Transmembrane</keyword>
<sequence>MSCTACFPALASLASAFGLGFLSQFEGVSIRYILPLFALVGLAANIISGLRHRNWVRMSLGIIGPLLVLAAALLMAIYSMPTEWLLYPGLLLMIMVAIWDLMSPANAR</sequence>
<comment type="caution">
    <text evidence="2">The sequence shown here is derived from an EMBL/GenBank/DDBJ whole genome shotgun (WGS) entry which is preliminary data.</text>
</comment>
<feature type="transmembrane region" description="Helical" evidence="1">
    <location>
        <begin position="84"/>
        <end position="102"/>
    </location>
</feature>
<gene>
    <name evidence="2" type="ORF">LZ518_05305</name>
</gene>
<keyword evidence="1" id="KW-1133">Transmembrane helix</keyword>
<dbReference type="Pfam" id="PF03203">
    <property type="entry name" value="MerC"/>
    <property type="match status" value="1"/>
</dbReference>
<dbReference type="InterPro" id="IPR004891">
    <property type="entry name" value="Mercury-R_MerC"/>
</dbReference>
<evidence type="ECO:0000313" key="3">
    <source>
        <dbReference type="Proteomes" id="UP001165383"/>
    </source>
</evidence>
<protein>
    <submittedName>
        <fullName evidence="2">MerC family mercury resistance protein</fullName>
    </submittedName>
</protein>
<name>A0ABT0S885_9SPHN</name>
<keyword evidence="1" id="KW-0472">Membrane</keyword>
<proteinExistence type="predicted"/>
<dbReference type="EMBL" id="JAMGBB010000001">
    <property type="protein sequence ID" value="MCL6740548.1"/>
    <property type="molecule type" value="Genomic_DNA"/>
</dbReference>
<evidence type="ECO:0000313" key="2">
    <source>
        <dbReference type="EMBL" id="MCL6740548.1"/>
    </source>
</evidence>
<feature type="transmembrane region" description="Helical" evidence="1">
    <location>
        <begin position="59"/>
        <end position="78"/>
    </location>
</feature>
<evidence type="ECO:0000256" key="1">
    <source>
        <dbReference type="SAM" id="Phobius"/>
    </source>
</evidence>
<organism evidence="2 3">
    <name type="scientific">Sphingomonas brevis</name>
    <dbReference type="NCBI Taxonomy" id="2908206"/>
    <lineage>
        <taxon>Bacteria</taxon>
        <taxon>Pseudomonadati</taxon>
        <taxon>Pseudomonadota</taxon>
        <taxon>Alphaproteobacteria</taxon>
        <taxon>Sphingomonadales</taxon>
        <taxon>Sphingomonadaceae</taxon>
        <taxon>Sphingomonas</taxon>
    </lineage>
</organism>
<reference evidence="2" key="1">
    <citation type="submission" date="2022-05" db="EMBL/GenBank/DDBJ databases">
        <authorList>
            <person name="Jo J.-H."/>
            <person name="Im W.-T."/>
        </authorList>
    </citation>
    <scope>NUCLEOTIDE SEQUENCE</scope>
    <source>
        <strain evidence="2">RB56-2</strain>
    </source>
</reference>
<dbReference type="Proteomes" id="UP001165383">
    <property type="component" value="Unassembled WGS sequence"/>
</dbReference>
<accession>A0ABT0S885</accession>